<evidence type="ECO:0000313" key="2">
    <source>
        <dbReference type="EMBL" id="PWN58122.1"/>
    </source>
</evidence>
<gene>
    <name evidence="2" type="ORF">C1634_024420</name>
</gene>
<protein>
    <submittedName>
        <fullName evidence="2">DUF262 domain-containing protein</fullName>
    </submittedName>
</protein>
<organism evidence="2 3">
    <name type="scientific">Chryseobacterium viscerum</name>
    <dbReference type="NCBI Taxonomy" id="1037377"/>
    <lineage>
        <taxon>Bacteria</taxon>
        <taxon>Pseudomonadati</taxon>
        <taxon>Bacteroidota</taxon>
        <taxon>Flavobacteriia</taxon>
        <taxon>Flavobacteriales</taxon>
        <taxon>Weeksellaceae</taxon>
        <taxon>Chryseobacterium group</taxon>
        <taxon>Chryseobacterium</taxon>
    </lineage>
</organism>
<feature type="domain" description="GmrSD restriction endonucleases N-terminal" evidence="1">
    <location>
        <begin position="15"/>
        <end position="224"/>
    </location>
</feature>
<sequence length="658" mass="78493">MEEVQYQGQILSFVDLINMYSIEIPIIQRDYAQGRQDKQKIRYLFLKALHESLLNEENLMLDFVYGSVVDNNTFQPLDGQQRLTTLFLLHWYASRTIADDVASLLSKFTYETRISSRNFCQSLVTNDIELDKDIRPSDQIINSPWFYLSWKKDPTIEAMLRTIDDIHKMFNDIEDLWQKLSNKDSLIKFYFVNLENIGLSDDLYIKMNARGKLLTTFENFKATLEKKINDENWEENINYIEKFEYKIDTIWTDFFWNNFRQNNNIDSAMLNLFSTILMIRQSILRDKETEERIHIISNLQADSNNLTSQWMNKKDFEYIKEILNLLSVNYEAIKKFELKIPFFRHSVVEGFISKIVNDSKGSSYTHKVLLFAQIEYFRRCNEYNIEKYSEWMRVVRNIVSRGDIEKSGKRPDIIRSPQTFDGVVFLINELANGCDDIYKNLSNSSFTINSTFAKEQIEEERIKAKIFQERPNLKTVLYQFEDTDLLRGRISFIFYCINYDGNPSSMNEVFLTQIKNVVLQYFQSDEFLNNDLRRALLATNVDNEYSFYNYWWSYWNVAQCNKRRIIDNFREIEYIINSEFKDYIKALILNLIDEDLKQLLEKFTFPDTFPNWKKRLIKENELLDDNDSNYIGIPDNEEFCYLLKSKRPRDLNGCVKIE</sequence>
<dbReference type="InterPro" id="IPR004919">
    <property type="entry name" value="GmrSD_N"/>
</dbReference>
<accession>A0A316W9X1</accession>
<comment type="caution">
    <text evidence="2">The sequence shown here is derived from an EMBL/GenBank/DDBJ whole genome shotgun (WGS) entry which is preliminary data.</text>
</comment>
<dbReference type="AlphaFoldDB" id="A0A316W9X1"/>
<dbReference type="RefSeq" id="WP_103231199.1">
    <property type="nucleotide sequence ID" value="NZ_PPEG02000013.1"/>
</dbReference>
<dbReference type="Proteomes" id="UP000236413">
    <property type="component" value="Unassembled WGS sequence"/>
</dbReference>
<dbReference type="EMBL" id="PPEG02000013">
    <property type="protein sequence ID" value="PWN58122.1"/>
    <property type="molecule type" value="Genomic_DNA"/>
</dbReference>
<name>A0A316W9X1_9FLAO</name>
<dbReference type="Pfam" id="PF03235">
    <property type="entry name" value="GmrSD_N"/>
    <property type="match status" value="1"/>
</dbReference>
<reference evidence="2 3" key="1">
    <citation type="submission" date="2018-04" db="EMBL/GenBank/DDBJ databases">
        <title>Chryseobacterium oncorhynchi 701B-08T from rainbow trout, and Chryseobacterium viscerum 687B-08T from diseased fish.</title>
        <authorList>
            <person name="Jeong J.-J."/>
            <person name="Lee Y.J."/>
            <person name="Pathiraja D."/>
            <person name="Park B."/>
            <person name="Choi I.-G."/>
            <person name="Kim K.D."/>
        </authorList>
    </citation>
    <scope>NUCLEOTIDE SEQUENCE [LARGE SCALE GENOMIC DNA]</scope>
    <source>
        <strain evidence="2 3">687B-08</strain>
    </source>
</reference>
<evidence type="ECO:0000313" key="3">
    <source>
        <dbReference type="Proteomes" id="UP000236413"/>
    </source>
</evidence>
<evidence type="ECO:0000259" key="1">
    <source>
        <dbReference type="Pfam" id="PF03235"/>
    </source>
</evidence>
<proteinExistence type="predicted"/>